<name>A0A254NBS4_9BURK</name>
<evidence type="ECO:0000313" key="4">
    <source>
        <dbReference type="EMBL" id="OWR02613.1"/>
    </source>
</evidence>
<dbReference type="EMBL" id="NISI01000007">
    <property type="protein sequence ID" value="OWR02613.1"/>
    <property type="molecule type" value="Genomic_DNA"/>
</dbReference>
<feature type="domain" description="DUF5666" evidence="3">
    <location>
        <begin position="255"/>
        <end position="319"/>
    </location>
</feature>
<dbReference type="AlphaFoldDB" id="A0A254NBS4"/>
<dbReference type="Pfam" id="PF14321">
    <property type="entry name" value="DUF4382"/>
    <property type="match status" value="1"/>
</dbReference>
<feature type="domain" description="DUF4382" evidence="2">
    <location>
        <begin position="96"/>
        <end position="221"/>
    </location>
</feature>
<dbReference type="Pfam" id="PF18914">
    <property type="entry name" value="DUF5666"/>
    <property type="match status" value="2"/>
</dbReference>
<keyword evidence="5" id="KW-1185">Reference proteome</keyword>
<feature type="region of interest" description="Disordered" evidence="1">
    <location>
        <begin position="1"/>
        <end position="25"/>
    </location>
</feature>
<evidence type="ECO:0000313" key="5">
    <source>
        <dbReference type="Proteomes" id="UP000197446"/>
    </source>
</evidence>
<reference evidence="4 5" key="1">
    <citation type="journal article" date="2007" name="Int. J. Syst. Evol. Microbiol.">
        <title>Description of Pelomonas aquatica sp. nov. and Pelomonas puraquae sp. nov., isolated from industrial and haemodialysis water.</title>
        <authorList>
            <person name="Gomila M."/>
            <person name="Bowien B."/>
            <person name="Falsen E."/>
            <person name="Moore E.R."/>
            <person name="Lalucat J."/>
        </authorList>
    </citation>
    <scope>NUCLEOTIDE SEQUENCE [LARGE SCALE GENOMIC DNA]</scope>
    <source>
        <strain evidence="4 5">CCUG 52769</strain>
    </source>
</reference>
<feature type="domain" description="DUF5666" evidence="3">
    <location>
        <begin position="442"/>
        <end position="509"/>
    </location>
</feature>
<evidence type="ECO:0000256" key="1">
    <source>
        <dbReference type="SAM" id="MobiDB-lite"/>
    </source>
</evidence>
<gene>
    <name evidence="4" type="ORF">CDO81_17430</name>
</gene>
<protein>
    <recommendedName>
        <fullName evidence="6">DUF4382 domain-containing protein</fullName>
    </recommendedName>
</protein>
<evidence type="ECO:0008006" key="6">
    <source>
        <dbReference type="Google" id="ProtNLM"/>
    </source>
</evidence>
<proteinExistence type="predicted"/>
<sequence length="524" mass="53124">MATASSACPPPRWPRRIDVSTHTDPTAGIKPARRIVVRSIRASPRPAHLRRPTMTISTSLLRLAAAASAATALLVACGGGGGSTTEAPTASPLSYKLQTYITDNLATEYSKVWVTIKKITAVDGAGTEVTLLDASASPVSVNLSSLADVGQFMSTVTLPAGVYAQIKVTLGNAVQLVSLDGSKTLSARFNSTGADQVLTLRDLDLNPANTGQLVLDFNLAKFSYDATTGIVTAVVERRDAGEAFGKFIRQQAEVHGSVTAVNTTAGSFTVNDSRLGSVVVTLAADATIVNEQTQAKLTLADLAVGANVEVKGKVTPGATTADPATVTASVVHVLPAGSTGDGTATLPRLRGAGTVTAVSGSLITVSLTDANFLPSSNSVVVDVSSARFAHGQASDVTVGATVRFAGKAAGTGTTQITATVFDLDGASSNPGKGEKYNPGVIGKVASITSTTSFTVTVTAANTNVPAGTYTVDASKAEFESGSSSCLVVGAQVKLRGTLSGTTLTATRIEIAGCGGQKHSSPGRG</sequence>
<accession>A0A254NBS4</accession>
<evidence type="ECO:0000259" key="2">
    <source>
        <dbReference type="Pfam" id="PF14321"/>
    </source>
</evidence>
<dbReference type="InterPro" id="IPR043724">
    <property type="entry name" value="DUF5666"/>
</dbReference>
<comment type="caution">
    <text evidence="4">The sequence shown here is derived from an EMBL/GenBank/DDBJ whole genome shotgun (WGS) entry which is preliminary data.</text>
</comment>
<organism evidence="4 5">
    <name type="scientific">Roseateles puraquae</name>
    <dbReference type="NCBI Taxonomy" id="431059"/>
    <lineage>
        <taxon>Bacteria</taxon>
        <taxon>Pseudomonadati</taxon>
        <taxon>Pseudomonadota</taxon>
        <taxon>Betaproteobacteria</taxon>
        <taxon>Burkholderiales</taxon>
        <taxon>Sphaerotilaceae</taxon>
        <taxon>Roseateles</taxon>
    </lineage>
</organism>
<evidence type="ECO:0000259" key="3">
    <source>
        <dbReference type="Pfam" id="PF18914"/>
    </source>
</evidence>
<dbReference type="Proteomes" id="UP000197446">
    <property type="component" value="Unassembled WGS sequence"/>
</dbReference>
<dbReference type="InterPro" id="IPR025491">
    <property type="entry name" value="DUF4382"/>
</dbReference>